<name>A0AAE4M9R1_9EURY</name>
<dbReference type="Gene3D" id="3.40.50.300">
    <property type="entry name" value="P-loop containing nucleotide triphosphate hydrolases"/>
    <property type="match status" value="1"/>
</dbReference>
<proteinExistence type="predicted"/>
<organism evidence="5 6">
    <name type="scientific">Methanorbis furvi</name>
    <dbReference type="NCBI Taxonomy" id="3028299"/>
    <lineage>
        <taxon>Archaea</taxon>
        <taxon>Methanobacteriati</taxon>
        <taxon>Methanobacteriota</taxon>
        <taxon>Stenosarchaea group</taxon>
        <taxon>Methanomicrobia</taxon>
        <taxon>Methanomicrobiales</taxon>
        <taxon>Methanocorpusculaceae</taxon>
        <taxon>Methanorbis</taxon>
    </lineage>
</organism>
<keyword evidence="2" id="KW-0547">Nucleotide-binding</keyword>
<dbReference type="AlphaFoldDB" id="A0AAE4M9R1"/>
<evidence type="ECO:0000259" key="4">
    <source>
        <dbReference type="PROSITE" id="PS50893"/>
    </source>
</evidence>
<dbReference type="GO" id="GO:0043190">
    <property type="term" value="C:ATP-binding cassette (ABC) transporter complex"/>
    <property type="evidence" value="ECO:0007669"/>
    <property type="project" value="TreeGrafter"/>
</dbReference>
<keyword evidence="3 5" id="KW-0067">ATP-binding</keyword>
<evidence type="ECO:0000313" key="6">
    <source>
        <dbReference type="Proteomes" id="UP001273136"/>
    </source>
</evidence>
<dbReference type="GO" id="GO:0042626">
    <property type="term" value="F:ATPase-coupled transmembrane transporter activity"/>
    <property type="evidence" value="ECO:0007669"/>
    <property type="project" value="TreeGrafter"/>
</dbReference>
<gene>
    <name evidence="5" type="primary">ecfA2</name>
    <name evidence="5" type="ORF">McpAg1_00370</name>
</gene>
<dbReference type="EC" id="3.6.3.-" evidence="5"/>
<dbReference type="InterPro" id="IPR003593">
    <property type="entry name" value="AAA+_ATPase"/>
</dbReference>
<keyword evidence="6" id="KW-1185">Reference proteome</keyword>
<dbReference type="InterPro" id="IPR027417">
    <property type="entry name" value="P-loop_NTPase"/>
</dbReference>
<evidence type="ECO:0000256" key="3">
    <source>
        <dbReference type="ARBA" id="ARBA00022840"/>
    </source>
</evidence>
<comment type="caution">
    <text evidence="5">The sequence shown here is derived from an EMBL/GenBank/DDBJ whole genome shotgun (WGS) entry which is preliminary data.</text>
</comment>
<dbReference type="PROSITE" id="PS50893">
    <property type="entry name" value="ABC_TRANSPORTER_2"/>
    <property type="match status" value="1"/>
</dbReference>
<dbReference type="SMART" id="SM00382">
    <property type="entry name" value="AAA"/>
    <property type="match status" value="1"/>
</dbReference>
<evidence type="ECO:0000313" key="5">
    <source>
        <dbReference type="EMBL" id="MDV0440860.1"/>
    </source>
</evidence>
<feature type="domain" description="ABC transporter" evidence="4">
    <location>
        <begin position="1"/>
        <end position="188"/>
    </location>
</feature>
<dbReference type="GO" id="GO:0016887">
    <property type="term" value="F:ATP hydrolysis activity"/>
    <property type="evidence" value="ECO:0007669"/>
    <property type="project" value="InterPro"/>
</dbReference>
<keyword evidence="5" id="KW-0378">Hydrolase</keyword>
<dbReference type="InterPro" id="IPR050095">
    <property type="entry name" value="ECF_ABC_transporter_ATP-bd"/>
</dbReference>
<evidence type="ECO:0000256" key="1">
    <source>
        <dbReference type="ARBA" id="ARBA00022448"/>
    </source>
</evidence>
<keyword evidence="1" id="KW-0813">Transport</keyword>
<dbReference type="PANTHER" id="PTHR43553">
    <property type="entry name" value="HEAVY METAL TRANSPORTER"/>
    <property type="match status" value="1"/>
</dbReference>
<dbReference type="EMBL" id="JAWDKA010000001">
    <property type="protein sequence ID" value="MDV0440860.1"/>
    <property type="molecule type" value="Genomic_DNA"/>
</dbReference>
<dbReference type="Pfam" id="PF00005">
    <property type="entry name" value="ABC_tran"/>
    <property type="match status" value="1"/>
</dbReference>
<sequence length="188" mass="20757">MKLFFDSVKISRDEFTLSVNETFQEGLHLFSGKVGSGKTTLALAAAGLLAPDAGVVRHDGFESRPVLLMQFPEYHVTGSTVSEEIASWKVFGTEEPFGLLGVQASDRDPITLSRGELRRLELACVFSREPDLLILDEPYASLDMSAKPILTTLLEMRRGTTLVFSHETENVPDNAEHWRISAGGVHHE</sequence>
<dbReference type="InterPro" id="IPR003439">
    <property type="entry name" value="ABC_transporter-like_ATP-bd"/>
</dbReference>
<dbReference type="SUPFAM" id="SSF52540">
    <property type="entry name" value="P-loop containing nucleoside triphosphate hydrolases"/>
    <property type="match status" value="1"/>
</dbReference>
<accession>A0AAE4M9R1</accession>
<dbReference type="Proteomes" id="UP001273136">
    <property type="component" value="Unassembled WGS sequence"/>
</dbReference>
<evidence type="ECO:0000256" key="2">
    <source>
        <dbReference type="ARBA" id="ARBA00022741"/>
    </source>
</evidence>
<protein>
    <submittedName>
        <fullName evidence="5">Energy-coupling factor transporter ATP-binding protein EcfA2</fullName>
        <ecNumber evidence="5">3.6.3.-</ecNumber>
    </submittedName>
</protein>
<reference evidence="5" key="1">
    <citation type="submission" date="2023-06" db="EMBL/GenBank/DDBJ databases">
        <title>Genome sequence of Methancorpusculaceae sp. Ag1.</title>
        <authorList>
            <person name="Protasov E."/>
            <person name="Platt K."/>
            <person name="Poehlein A."/>
            <person name="Daniel R."/>
            <person name="Brune A."/>
        </authorList>
    </citation>
    <scope>NUCLEOTIDE SEQUENCE</scope>
    <source>
        <strain evidence="5">Ag1</strain>
    </source>
</reference>
<dbReference type="GO" id="GO:0005524">
    <property type="term" value="F:ATP binding"/>
    <property type="evidence" value="ECO:0007669"/>
    <property type="project" value="UniProtKB-KW"/>
</dbReference>